<dbReference type="HAMAP" id="MF_00454">
    <property type="entry name" value="FluC"/>
    <property type="match status" value="1"/>
</dbReference>
<keyword evidence="14" id="KW-1185">Reference proteome</keyword>
<evidence type="ECO:0000256" key="2">
    <source>
        <dbReference type="ARBA" id="ARBA00022475"/>
    </source>
</evidence>
<reference evidence="13 14" key="1">
    <citation type="submission" date="2013-07" db="EMBL/GenBank/DDBJ databases">
        <title>Thioclava pacifica DSM 10166 Genome Sequencing.</title>
        <authorList>
            <person name="Lai Q."/>
            <person name="Shao Z."/>
        </authorList>
    </citation>
    <scope>NUCLEOTIDE SEQUENCE [LARGE SCALE GENOMIC DNA]</scope>
    <source>
        <strain evidence="13 14">DSM 10166</strain>
    </source>
</reference>
<dbReference type="RefSeq" id="WP_038076923.1">
    <property type="nucleotide sequence ID" value="NZ_AUND01000023.1"/>
</dbReference>
<keyword evidence="7 12" id="KW-0406">Ion transport</keyword>
<evidence type="ECO:0000256" key="5">
    <source>
        <dbReference type="ARBA" id="ARBA00022989"/>
    </source>
</evidence>
<evidence type="ECO:0000256" key="9">
    <source>
        <dbReference type="ARBA" id="ARBA00023303"/>
    </source>
</evidence>
<dbReference type="GO" id="GO:0062054">
    <property type="term" value="F:fluoride channel activity"/>
    <property type="evidence" value="ECO:0007669"/>
    <property type="project" value="UniProtKB-UniRule"/>
</dbReference>
<keyword evidence="9 12" id="KW-0407">Ion channel</keyword>
<dbReference type="Proteomes" id="UP000027432">
    <property type="component" value="Unassembled WGS sequence"/>
</dbReference>
<comment type="catalytic activity">
    <reaction evidence="11">
        <text>fluoride(in) = fluoride(out)</text>
        <dbReference type="Rhea" id="RHEA:76159"/>
        <dbReference type="ChEBI" id="CHEBI:17051"/>
    </reaction>
    <physiologicalReaction direction="left-to-right" evidence="11">
        <dbReference type="Rhea" id="RHEA:76160"/>
    </physiologicalReaction>
</comment>
<sequence>MLSTVLQVALGGAIGASGRYLVGVGLMRSFGPQPMPLGVITVNVLGSFLMGMLITFLGDKQLTHWNAFLATGVLGGFTTYSSFSLETWTLIERGQTGLAAFYVGLTLVAALIGLIAGVHMMRAML</sequence>
<evidence type="ECO:0000256" key="1">
    <source>
        <dbReference type="ARBA" id="ARBA00004651"/>
    </source>
</evidence>
<proteinExistence type="inferred from homology"/>
<evidence type="ECO:0000256" key="7">
    <source>
        <dbReference type="ARBA" id="ARBA00023065"/>
    </source>
</evidence>
<feature type="transmembrane region" description="Helical" evidence="12">
    <location>
        <begin position="65"/>
        <end position="85"/>
    </location>
</feature>
<gene>
    <name evidence="12" type="primary">fluC</name>
    <name evidence="12" type="synonym">crcB</name>
    <name evidence="13" type="ORF">TP2_07425</name>
</gene>
<evidence type="ECO:0000313" key="14">
    <source>
        <dbReference type="Proteomes" id="UP000027432"/>
    </source>
</evidence>
<keyword evidence="6 12" id="KW-0915">Sodium</keyword>
<dbReference type="GO" id="GO:0005886">
    <property type="term" value="C:plasma membrane"/>
    <property type="evidence" value="ECO:0007669"/>
    <property type="project" value="UniProtKB-SubCell"/>
</dbReference>
<dbReference type="InterPro" id="IPR003691">
    <property type="entry name" value="FluC"/>
</dbReference>
<comment type="function">
    <text evidence="12">Fluoride-specific ion channel. Important for reducing fluoride concentration in the cell, thus reducing its toxicity.</text>
</comment>
<dbReference type="STRING" id="1353537.TP2_07425"/>
<keyword evidence="8 12" id="KW-0472">Membrane</keyword>
<feature type="transmembrane region" description="Helical" evidence="12">
    <location>
        <begin position="97"/>
        <end position="118"/>
    </location>
</feature>
<accession>A0A074JTU0</accession>
<dbReference type="AlphaFoldDB" id="A0A074JTU0"/>
<keyword evidence="12" id="KW-0813">Transport</keyword>
<dbReference type="NCBIfam" id="TIGR00494">
    <property type="entry name" value="crcB"/>
    <property type="match status" value="1"/>
</dbReference>
<comment type="caution">
    <text evidence="13">The sequence shown here is derived from an EMBL/GenBank/DDBJ whole genome shotgun (WGS) entry which is preliminary data.</text>
</comment>
<protein>
    <recommendedName>
        <fullName evidence="12">Fluoride-specific ion channel FluC</fullName>
    </recommendedName>
</protein>
<evidence type="ECO:0000313" key="13">
    <source>
        <dbReference type="EMBL" id="KEO52762.1"/>
    </source>
</evidence>
<comment type="subcellular location">
    <subcellularLocation>
        <location evidence="1 12">Cell membrane</location>
        <topology evidence="1 12">Multi-pass membrane protein</topology>
    </subcellularLocation>
</comment>
<dbReference type="GO" id="GO:0046872">
    <property type="term" value="F:metal ion binding"/>
    <property type="evidence" value="ECO:0007669"/>
    <property type="project" value="UniProtKB-KW"/>
</dbReference>
<dbReference type="OrthoDB" id="9806299at2"/>
<keyword evidence="12" id="KW-0479">Metal-binding</keyword>
<name>A0A074JTU0_9RHOB</name>
<keyword evidence="2 12" id="KW-1003">Cell membrane</keyword>
<evidence type="ECO:0000256" key="6">
    <source>
        <dbReference type="ARBA" id="ARBA00023053"/>
    </source>
</evidence>
<dbReference type="eggNOG" id="COG0239">
    <property type="taxonomic scope" value="Bacteria"/>
</dbReference>
<dbReference type="GO" id="GO:0140114">
    <property type="term" value="P:cellular detoxification of fluoride"/>
    <property type="evidence" value="ECO:0007669"/>
    <property type="project" value="UniProtKB-UniRule"/>
</dbReference>
<dbReference type="PANTHER" id="PTHR28259">
    <property type="entry name" value="FLUORIDE EXPORT PROTEIN 1-RELATED"/>
    <property type="match status" value="1"/>
</dbReference>
<keyword evidence="3" id="KW-0997">Cell inner membrane</keyword>
<evidence type="ECO:0000256" key="3">
    <source>
        <dbReference type="ARBA" id="ARBA00022519"/>
    </source>
</evidence>
<keyword evidence="4 12" id="KW-0812">Transmembrane</keyword>
<comment type="activity regulation">
    <text evidence="12">Na(+) is not transported, but it plays an essential structural role and its presence is essential for fluoride channel function.</text>
</comment>
<organism evidence="13 14">
    <name type="scientific">Thioclava pacifica DSM 10166</name>
    <dbReference type="NCBI Taxonomy" id="1353537"/>
    <lineage>
        <taxon>Bacteria</taxon>
        <taxon>Pseudomonadati</taxon>
        <taxon>Pseudomonadota</taxon>
        <taxon>Alphaproteobacteria</taxon>
        <taxon>Rhodobacterales</taxon>
        <taxon>Paracoccaceae</taxon>
        <taxon>Thioclava</taxon>
    </lineage>
</organism>
<evidence type="ECO:0000256" key="11">
    <source>
        <dbReference type="ARBA" id="ARBA00035585"/>
    </source>
</evidence>
<dbReference type="EMBL" id="AUND01000023">
    <property type="protein sequence ID" value="KEO52762.1"/>
    <property type="molecule type" value="Genomic_DNA"/>
</dbReference>
<feature type="transmembrane region" description="Helical" evidence="12">
    <location>
        <begin position="39"/>
        <end position="58"/>
    </location>
</feature>
<feature type="binding site" evidence="12">
    <location>
        <position position="78"/>
    </location>
    <ligand>
        <name>Na(+)</name>
        <dbReference type="ChEBI" id="CHEBI:29101"/>
        <note>structural</note>
    </ligand>
</feature>
<evidence type="ECO:0000256" key="8">
    <source>
        <dbReference type="ARBA" id="ARBA00023136"/>
    </source>
</evidence>
<evidence type="ECO:0000256" key="10">
    <source>
        <dbReference type="ARBA" id="ARBA00035120"/>
    </source>
</evidence>
<comment type="similarity">
    <text evidence="10 12">Belongs to the fluoride channel Fluc/FEX (TC 1.A.43) family.</text>
</comment>
<evidence type="ECO:0000256" key="12">
    <source>
        <dbReference type="HAMAP-Rule" id="MF_00454"/>
    </source>
</evidence>
<feature type="binding site" evidence="12">
    <location>
        <position position="75"/>
    </location>
    <ligand>
        <name>Na(+)</name>
        <dbReference type="ChEBI" id="CHEBI:29101"/>
        <note>structural</note>
    </ligand>
</feature>
<dbReference type="PANTHER" id="PTHR28259:SF1">
    <property type="entry name" value="FLUORIDE EXPORT PROTEIN 1-RELATED"/>
    <property type="match status" value="1"/>
</dbReference>
<evidence type="ECO:0000256" key="4">
    <source>
        <dbReference type="ARBA" id="ARBA00022692"/>
    </source>
</evidence>
<dbReference type="NCBIfam" id="NF010805">
    <property type="entry name" value="PRK14209.1"/>
    <property type="match status" value="1"/>
</dbReference>
<dbReference type="Pfam" id="PF02537">
    <property type="entry name" value="CRCB"/>
    <property type="match status" value="1"/>
</dbReference>
<keyword evidence="5 12" id="KW-1133">Transmembrane helix</keyword>